<dbReference type="SUPFAM" id="SSF52540">
    <property type="entry name" value="P-loop containing nucleoside triphosphate hydrolases"/>
    <property type="match status" value="1"/>
</dbReference>
<dbReference type="AlphaFoldDB" id="A0A9X3WGH7"/>
<name>A0A9X3WGH7_9BACI</name>
<feature type="domain" description="Rad50/SbcC-type AAA" evidence="2">
    <location>
        <begin position="19"/>
        <end position="252"/>
    </location>
</feature>
<dbReference type="InterPro" id="IPR027417">
    <property type="entry name" value="P-loop_NTPase"/>
</dbReference>
<protein>
    <submittedName>
        <fullName evidence="3">AAA family ATPase</fullName>
    </submittedName>
</protein>
<feature type="coiled-coil region" evidence="1">
    <location>
        <begin position="231"/>
        <end position="265"/>
    </location>
</feature>
<evidence type="ECO:0000313" key="3">
    <source>
        <dbReference type="EMBL" id="MDC3416596.1"/>
    </source>
</evidence>
<gene>
    <name evidence="3" type="ORF">NC799_06660</name>
</gene>
<dbReference type="Gene3D" id="3.40.50.300">
    <property type="entry name" value="P-loop containing nucleotide triphosphate hydrolases"/>
    <property type="match status" value="2"/>
</dbReference>
<dbReference type="Proteomes" id="UP001145069">
    <property type="component" value="Unassembled WGS sequence"/>
</dbReference>
<dbReference type="RefSeq" id="WP_272445611.1">
    <property type="nucleotide sequence ID" value="NZ_JAMQKC010000004.1"/>
</dbReference>
<evidence type="ECO:0000259" key="2">
    <source>
        <dbReference type="Pfam" id="PF13476"/>
    </source>
</evidence>
<proteinExistence type="predicted"/>
<accession>A0A9X3WGH7</accession>
<dbReference type="EMBL" id="JAMQKC010000004">
    <property type="protein sequence ID" value="MDC3416596.1"/>
    <property type="molecule type" value="Genomic_DNA"/>
</dbReference>
<keyword evidence="4" id="KW-1185">Reference proteome</keyword>
<keyword evidence="1" id="KW-0175">Coiled coil</keyword>
<sequence length="594" mass="67934">MANFFIKQIFLTGPNVETASIHLDKGLNIIYGPSNTGKSYIVECINFLFGSNVKEFRIGDDTGYNRVSMEISTEGGSIFLERQFDDNKIIVSSSNPDIPSGKYSTGKAKQSINNLWLQLMGIENPPQILKNESFGRQALTARSFLHTFLIEEDNVFQKESIIFRKSVFSKTAILSILLYFITGDAFEDFDPREEKKVKEAKKNAVIKYINNHLASLATRRNELIDPNSLSVYEVREKIDAILNEISNTEEKLSIAINRSKDLSNEIYNVNSQLAESNMLHNRYEVLRSQYNADISRLTFIVEGEVHKNGIQEVSRCPFCNGGLEKEEEESCIEAAGAELQKIVSQLKDLDEAEHDIINEIDNLYTKRSHLEIERSEIEAVINSELKPKINELQHSLNEYRSSIENQNETNVLERFEKEMLYDLRQFEDEEESEIKYKPKEHFNQQIMHQIDEILTNILEKCNFDHFSSAYFSKDSFDVVINGQGKFTFGKGYRAFLNTVVALSFMEYLAQYGAFSTGLLVIDSPILSLKEKGSEQASDSMKLSLFKYLLENQNNGQIIIIENEIPQLDYSEANLIQFTKDVNIGRYGLLYGVTE</sequence>
<evidence type="ECO:0000313" key="4">
    <source>
        <dbReference type="Proteomes" id="UP001145069"/>
    </source>
</evidence>
<organism evidence="3 4">
    <name type="scientific">Aquibacillus salsiterrae</name>
    <dbReference type="NCBI Taxonomy" id="2950439"/>
    <lineage>
        <taxon>Bacteria</taxon>
        <taxon>Bacillati</taxon>
        <taxon>Bacillota</taxon>
        <taxon>Bacilli</taxon>
        <taxon>Bacillales</taxon>
        <taxon>Bacillaceae</taxon>
        <taxon>Aquibacillus</taxon>
    </lineage>
</organism>
<evidence type="ECO:0000256" key="1">
    <source>
        <dbReference type="SAM" id="Coils"/>
    </source>
</evidence>
<comment type="caution">
    <text evidence="3">The sequence shown here is derived from an EMBL/GenBank/DDBJ whole genome shotgun (WGS) entry which is preliminary data.</text>
</comment>
<dbReference type="InterPro" id="IPR038729">
    <property type="entry name" value="Rad50/SbcC_AAA"/>
</dbReference>
<dbReference type="Pfam" id="PF13476">
    <property type="entry name" value="AAA_23"/>
    <property type="match status" value="1"/>
</dbReference>
<reference evidence="3" key="1">
    <citation type="submission" date="2022-06" db="EMBL/GenBank/DDBJ databases">
        <title>Aquibacillus sp. a new bacterium isolated from soil saline samples.</title>
        <authorList>
            <person name="Galisteo C."/>
            <person name="De La Haba R."/>
            <person name="Sanchez-Porro C."/>
            <person name="Ventosa A."/>
        </authorList>
    </citation>
    <scope>NUCLEOTIDE SEQUENCE</scope>
    <source>
        <strain evidence="3">3ASR75-54</strain>
    </source>
</reference>